<reference evidence="2 3" key="1">
    <citation type="submission" date="2020-11" db="EMBL/GenBank/DDBJ databases">
        <title>Enhanced detection system for hospital associated transmission using whole genome sequencing surveillance.</title>
        <authorList>
            <person name="Harrison L.H."/>
            <person name="Van Tyne D."/>
            <person name="Marsh J.W."/>
            <person name="Griffith M.P."/>
            <person name="Snyder D.J."/>
            <person name="Cooper V.S."/>
            <person name="Mustapha M."/>
        </authorList>
    </citation>
    <scope>NUCLEOTIDE SEQUENCE [LARGE SCALE GENOMIC DNA]</scope>
    <source>
        <strain evidence="2 3">SER00227</strain>
    </source>
</reference>
<dbReference type="InterPro" id="IPR001173">
    <property type="entry name" value="Glyco_trans_2-like"/>
</dbReference>
<dbReference type="Proteomes" id="UP000635335">
    <property type="component" value="Unassembled WGS sequence"/>
</dbReference>
<dbReference type="Pfam" id="PF00535">
    <property type="entry name" value="Glycos_transf_2"/>
    <property type="match status" value="1"/>
</dbReference>
<evidence type="ECO:0000313" key="2">
    <source>
        <dbReference type="EMBL" id="MBH1920946.1"/>
    </source>
</evidence>
<dbReference type="EMBL" id="JADUMB010000003">
    <property type="protein sequence ID" value="MBH1920946.1"/>
    <property type="molecule type" value="Genomic_DNA"/>
</dbReference>
<proteinExistence type="predicted"/>
<dbReference type="SUPFAM" id="SSF53448">
    <property type="entry name" value="Nucleotide-diphospho-sugar transferases"/>
    <property type="match status" value="1"/>
</dbReference>
<accession>A0ABS0M058</accession>
<gene>
    <name evidence="2" type="ORF">I5U16_12420</name>
</gene>
<name>A0ABS0M058_9GAMM</name>
<protein>
    <submittedName>
        <fullName evidence="2">Glycosyltransferase</fullName>
    </submittedName>
</protein>
<keyword evidence="3" id="KW-1185">Reference proteome</keyword>
<evidence type="ECO:0000313" key="3">
    <source>
        <dbReference type="Proteomes" id="UP000635335"/>
    </source>
</evidence>
<dbReference type="PANTHER" id="PTHR22916:SF3">
    <property type="entry name" value="UDP-GLCNAC:BETAGAL BETA-1,3-N-ACETYLGLUCOSAMINYLTRANSFERASE-LIKE PROTEIN 1"/>
    <property type="match status" value="1"/>
</dbReference>
<evidence type="ECO:0000259" key="1">
    <source>
        <dbReference type="Pfam" id="PF00535"/>
    </source>
</evidence>
<organism evidence="2 3">
    <name type="scientific">Serratia surfactantfaciens</name>
    <dbReference type="NCBI Taxonomy" id="2741499"/>
    <lineage>
        <taxon>Bacteria</taxon>
        <taxon>Pseudomonadati</taxon>
        <taxon>Pseudomonadota</taxon>
        <taxon>Gammaproteobacteria</taxon>
        <taxon>Enterobacterales</taxon>
        <taxon>Yersiniaceae</taxon>
        <taxon>Serratia</taxon>
    </lineage>
</organism>
<dbReference type="CDD" id="cd00761">
    <property type="entry name" value="Glyco_tranf_GTA_type"/>
    <property type="match status" value="1"/>
</dbReference>
<comment type="caution">
    <text evidence="2">The sequence shown here is derived from an EMBL/GenBank/DDBJ whole genome shotgun (WGS) entry which is preliminary data.</text>
</comment>
<feature type="domain" description="Glycosyltransferase 2-like" evidence="1">
    <location>
        <begin position="4"/>
        <end position="128"/>
    </location>
</feature>
<dbReference type="PANTHER" id="PTHR22916">
    <property type="entry name" value="GLYCOSYLTRANSFERASE"/>
    <property type="match status" value="1"/>
</dbReference>
<dbReference type="Gene3D" id="3.90.550.10">
    <property type="entry name" value="Spore Coat Polysaccharide Biosynthesis Protein SpsA, Chain A"/>
    <property type="match status" value="1"/>
</dbReference>
<sequence length="320" mass="35939">MKISAIVPAFNTENYISECVESLLKNDQDNIEIILVNDGSTDKTGTILSNFVAPCIKVIHTENKGQSSARNTGLAASSGDYVIFVDSDDKLAENALDRLAGMLKETQADVVFFESSVFFDDESLAERFNPKYERNGSLSNITCPGTDFFQKAINVGNYIVSPCLYISSRKALKNIQFKNGIVHEDNIFTTRLLLENDITVHCVNEKFYLRRVRHGSVMTQKKGDEHVNGYYSCITELINYPPTNAGRVQAEYNKFICHMVDCFKYTNGDIIADLKGELAKKNDIVSGKLAGLEREITELRNSTSWKITSPLRRMVTLLKR</sequence>
<dbReference type="RefSeq" id="WP_197667851.1">
    <property type="nucleotide sequence ID" value="NZ_JADUMB010000003.1"/>
</dbReference>
<dbReference type="InterPro" id="IPR029044">
    <property type="entry name" value="Nucleotide-diphossugar_trans"/>
</dbReference>